<name>A0A0G1YHK9_9BACT</name>
<sequence>MEGELQHRAAEAAAAGAAFEKAAAEALAADPHNESLAQAVEADQQAGESVDETAAEVVKAAE</sequence>
<evidence type="ECO:0000313" key="2">
    <source>
        <dbReference type="EMBL" id="KKW42670.1"/>
    </source>
</evidence>
<protein>
    <submittedName>
        <fullName evidence="2">Uncharacterized protein</fullName>
    </submittedName>
</protein>
<accession>A0A0G1YHK9</accession>
<dbReference type="EMBL" id="LCRX01000004">
    <property type="protein sequence ID" value="KKW42670.1"/>
    <property type="molecule type" value="Genomic_DNA"/>
</dbReference>
<reference evidence="2 3" key="1">
    <citation type="journal article" date="2015" name="Nature">
        <title>rRNA introns, odd ribosomes, and small enigmatic genomes across a large radiation of phyla.</title>
        <authorList>
            <person name="Brown C.T."/>
            <person name="Hug L.A."/>
            <person name="Thomas B.C."/>
            <person name="Sharon I."/>
            <person name="Castelle C.J."/>
            <person name="Singh A."/>
            <person name="Wilkins M.J."/>
            <person name="Williams K.H."/>
            <person name="Banfield J.F."/>
        </authorList>
    </citation>
    <scope>NUCLEOTIDE SEQUENCE [LARGE SCALE GENOMIC DNA]</scope>
</reference>
<organism evidence="2 3">
    <name type="scientific">Candidatus Magasanikbacteria bacterium GW2011_GWA2_56_11</name>
    <dbReference type="NCBI Taxonomy" id="1619044"/>
    <lineage>
        <taxon>Bacteria</taxon>
        <taxon>Candidatus Magasanikiibacteriota</taxon>
    </lineage>
</organism>
<evidence type="ECO:0000256" key="1">
    <source>
        <dbReference type="SAM" id="MobiDB-lite"/>
    </source>
</evidence>
<proteinExistence type="predicted"/>
<evidence type="ECO:0000313" key="3">
    <source>
        <dbReference type="Proteomes" id="UP000033870"/>
    </source>
</evidence>
<comment type="caution">
    <text evidence="2">The sequence shown here is derived from an EMBL/GenBank/DDBJ whole genome shotgun (WGS) entry which is preliminary data.</text>
</comment>
<dbReference type="AlphaFoldDB" id="A0A0G1YHK9"/>
<dbReference type="Proteomes" id="UP000033870">
    <property type="component" value="Unassembled WGS sequence"/>
</dbReference>
<gene>
    <name evidence="2" type="ORF">UY92_C0004G0006</name>
</gene>
<feature type="region of interest" description="Disordered" evidence="1">
    <location>
        <begin position="39"/>
        <end position="62"/>
    </location>
</feature>